<comment type="caution">
    <text evidence="8">The sequence shown here is derived from an EMBL/GenBank/DDBJ whole genome shotgun (WGS) entry which is preliminary data.</text>
</comment>
<evidence type="ECO:0000256" key="6">
    <source>
        <dbReference type="SAM" id="MobiDB-lite"/>
    </source>
</evidence>
<feature type="domain" description="AIPP2-like SPOC-like" evidence="7">
    <location>
        <begin position="95"/>
        <end position="143"/>
    </location>
</feature>
<organism evidence="8 9">
    <name type="scientific">Digitaria exilis</name>
    <dbReference type="NCBI Taxonomy" id="1010633"/>
    <lineage>
        <taxon>Eukaryota</taxon>
        <taxon>Viridiplantae</taxon>
        <taxon>Streptophyta</taxon>
        <taxon>Embryophyta</taxon>
        <taxon>Tracheophyta</taxon>
        <taxon>Spermatophyta</taxon>
        <taxon>Magnoliopsida</taxon>
        <taxon>Liliopsida</taxon>
        <taxon>Poales</taxon>
        <taxon>Poaceae</taxon>
        <taxon>PACMAD clade</taxon>
        <taxon>Panicoideae</taxon>
        <taxon>Panicodae</taxon>
        <taxon>Paniceae</taxon>
        <taxon>Anthephorinae</taxon>
        <taxon>Digitaria</taxon>
    </lineage>
</organism>
<evidence type="ECO:0000256" key="3">
    <source>
        <dbReference type="ARBA" id="ARBA00022833"/>
    </source>
</evidence>
<accession>A0A835F2A3</accession>
<dbReference type="PANTHER" id="PTHR33304:SF49">
    <property type="entry name" value="OS12G0161500 PROTEIN"/>
    <property type="match status" value="1"/>
</dbReference>
<dbReference type="InterPro" id="IPR049914">
    <property type="entry name" value="PHD1-3/5-6"/>
</dbReference>
<evidence type="ECO:0000256" key="5">
    <source>
        <dbReference type="ARBA" id="ARBA00023163"/>
    </source>
</evidence>
<dbReference type="InterPro" id="IPR056280">
    <property type="entry name" value="AIPP2-like_SPOC"/>
</dbReference>
<dbReference type="GO" id="GO:0140566">
    <property type="term" value="F:histone reader activity"/>
    <property type="evidence" value="ECO:0007669"/>
    <property type="project" value="InterPro"/>
</dbReference>
<evidence type="ECO:0000259" key="7">
    <source>
        <dbReference type="Pfam" id="PF23121"/>
    </source>
</evidence>
<gene>
    <name evidence="8" type="ORF">HU200_019695</name>
</gene>
<keyword evidence="1" id="KW-0479">Metal-binding</keyword>
<dbReference type="GO" id="GO:0034244">
    <property type="term" value="P:negative regulation of transcription elongation by RNA polymerase II"/>
    <property type="evidence" value="ECO:0007669"/>
    <property type="project" value="InterPro"/>
</dbReference>
<protein>
    <recommendedName>
        <fullName evidence="7">AIPP2-like SPOC-like domain-containing protein</fullName>
    </recommendedName>
</protein>
<dbReference type="Proteomes" id="UP000636709">
    <property type="component" value="Unassembled WGS sequence"/>
</dbReference>
<evidence type="ECO:0000313" key="9">
    <source>
        <dbReference type="Proteomes" id="UP000636709"/>
    </source>
</evidence>
<dbReference type="OrthoDB" id="787165at2759"/>
<evidence type="ECO:0000256" key="2">
    <source>
        <dbReference type="ARBA" id="ARBA00022771"/>
    </source>
</evidence>
<feature type="region of interest" description="Disordered" evidence="6">
    <location>
        <begin position="1"/>
        <end position="24"/>
    </location>
</feature>
<feature type="compositionally biased region" description="Basic and acidic residues" evidence="6">
    <location>
        <begin position="1"/>
        <end position="10"/>
    </location>
</feature>
<sequence length="163" mass="18208">MKQLANKDCETSNGSRGPLMDGKTQATGDIHIEGVEQLDNQIYRPLQKSIEDEDEPVEDRCSDRNVVGDEDDAARSTPQTIILSFYTTTNILVSIPRADDEQNQLVNELMENDLALRAIINEVEMLIFTSTLLPQPYQSKPNNYHNVLCKGGRGATTKLEQAK</sequence>
<keyword evidence="3" id="KW-0862">Zinc</keyword>
<keyword evidence="2" id="KW-0863">Zinc-finger</keyword>
<dbReference type="AlphaFoldDB" id="A0A835F2A3"/>
<proteinExistence type="predicted"/>
<dbReference type="GO" id="GO:0008270">
    <property type="term" value="F:zinc ion binding"/>
    <property type="evidence" value="ECO:0007669"/>
    <property type="project" value="UniProtKB-KW"/>
</dbReference>
<keyword evidence="5" id="KW-0804">Transcription</keyword>
<dbReference type="PANTHER" id="PTHR33304">
    <property type="match status" value="1"/>
</dbReference>
<keyword evidence="4" id="KW-0805">Transcription regulation</keyword>
<dbReference type="Pfam" id="PF23121">
    <property type="entry name" value="SPOC_AIPP2"/>
    <property type="match status" value="1"/>
</dbReference>
<dbReference type="EMBL" id="JACEFO010001651">
    <property type="protein sequence ID" value="KAF8726239.1"/>
    <property type="molecule type" value="Genomic_DNA"/>
</dbReference>
<reference evidence="8" key="1">
    <citation type="submission" date="2020-07" db="EMBL/GenBank/DDBJ databases">
        <title>Genome sequence and genetic diversity analysis of an under-domesticated orphan crop, white fonio (Digitaria exilis).</title>
        <authorList>
            <person name="Bennetzen J.L."/>
            <person name="Chen S."/>
            <person name="Ma X."/>
            <person name="Wang X."/>
            <person name="Yssel A.E.J."/>
            <person name="Chaluvadi S.R."/>
            <person name="Johnson M."/>
            <person name="Gangashetty P."/>
            <person name="Hamidou F."/>
            <person name="Sanogo M.D."/>
            <person name="Zwaenepoel A."/>
            <person name="Wallace J."/>
            <person name="Van De Peer Y."/>
            <person name="Van Deynze A."/>
        </authorList>
    </citation>
    <scope>NUCLEOTIDE SEQUENCE</scope>
    <source>
        <tissue evidence="8">Leaves</tissue>
    </source>
</reference>
<evidence type="ECO:0000256" key="1">
    <source>
        <dbReference type="ARBA" id="ARBA00022723"/>
    </source>
</evidence>
<evidence type="ECO:0000256" key="4">
    <source>
        <dbReference type="ARBA" id="ARBA00023015"/>
    </source>
</evidence>
<name>A0A835F2A3_9POAL</name>
<keyword evidence="9" id="KW-1185">Reference proteome</keyword>
<evidence type="ECO:0000313" key="8">
    <source>
        <dbReference type="EMBL" id="KAF8726239.1"/>
    </source>
</evidence>